<dbReference type="AlphaFoldDB" id="A0A1M6EMD9"/>
<evidence type="ECO:0000256" key="1">
    <source>
        <dbReference type="ARBA" id="ARBA00000085"/>
    </source>
</evidence>
<dbReference type="STRING" id="192903.SAMN04488513_102108"/>
<dbReference type="Pfam" id="PF13181">
    <property type="entry name" value="TPR_8"/>
    <property type="match status" value="1"/>
</dbReference>
<dbReference type="InterPro" id="IPR005467">
    <property type="entry name" value="His_kinase_dom"/>
</dbReference>
<keyword evidence="9" id="KW-0802">TPR repeat</keyword>
<accession>A0A1M6EMD9</accession>
<comment type="catalytic activity">
    <reaction evidence="1">
        <text>ATP + protein L-histidine = ADP + protein N-phospho-L-histidine.</text>
        <dbReference type="EC" id="2.7.13.3"/>
    </reaction>
</comment>
<keyword evidence="6" id="KW-0418">Kinase</keyword>
<feature type="repeat" description="TPR" evidence="9">
    <location>
        <begin position="294"/>
        <end position="327"/>
    </location>
</feature>
<organism evidence="13 14">
    <name type="scientific">Pseudozobellia thermophila</name>
    <dbReference type="NCBI Taxonomy" id="192903"/>
    <lineage>
        <taxon>Bacteria</taxon>
        <taxon>Pseudomonadati</taxon>
        <taxon>Bacteroidota</taxon>
        <taxon>Flavobacteriia</taxon>
        <taxon>Flavobacteriales</taxon>
        <taxon>Flavobacteriaceae</taxon>
        <taxon>Pseudozobellia</taxon>
    </lineage>
</organism>
<evidence type="ECO:0000256" key="9">
    <source>
        <dbReference type="PROSITE-ProRule" id="PRU00339"/>
    </source>
</evidence>
<keyword evidence="7" id="KW-0067">ATP-binding</keyword>
<feature type="transmembrane region" description="Helical" evidence="11">
    <location>
        <begin position="508"/>
        <end position="528"/>
    </location>
</feature>
<dbReference type="SUPFAM" id="SSF48452">
    <property type="entry name" value="TPR-like"/>
    <property type="match status" value="2"/>
</dbReference>
<feature type="repeat" description="TPR" evidence="9">
    <location>
        <begin position="178"/>
        <end position="211"/>
    </location>
</feature>
<dbReference type="EC" id="2.7.13.3" evidence="2"/>
<sequence>MEKRSVKVLLKKASGKIEMSFPLALHGELRHRPVMNRSFRVPQITKQHFLYFSVLFKKDEIKKQPSQFLLPRYKNIGLFLVSLFLVQICWSQEPGEALHLFKKGLVLIDRQQNYDEGIKVLDSAASLHPAKELLIQIKFAKGVALNSQGNLSEAVAVLEENIPLIETCDEKTKIKFHANNYRVLGDVYKGKGKSLLAMKNYQKALVFSENYSARSKATVLHQIGVLLLDKKNYTEAEKYFHQTTDQYLNEHLQLGKYINLGEVYLKTNRSQKAKQEYDKAEKLALKNKDNMALCHIYIGYAKIFFEDGNYKKAIEYYEKTIALSEEIGAQLLTTSSLLHLAIAYNKTKQGFKALPYLDQATVFLNKEPSINYQLNLYDTYASVYENMGNYEKSLTYLKKAGALRDSVFNIEKNKQFEELKIAYETKEKQREIEFLKLQGKKNELEISQKEKALKALNLEKELEASQHQNTILQLQKDRSENENKIILLKKSRELAEAEASKSQQLKNAYLIGFIVFSIPLGILLVVYYQKLRTQRALAKKQEELNAKQISNLKKEQELKSIKASIEGQEKERKRIAQELHDAVGGSLAGIKLQLDHLSSKEPKLSGIVQHLDETYNQVRHISHDLLSRKIENGKFTGVIKNYLKKIADSTQVNINTSFFNEGLINGASNTVQTNLYKIIQELVNNTVKHAKASSIEIQLNGHSDMVNLLYEDDGKGFDYGEKTEGIGLRNINERIDSLGGAVTIDAKQNHGTLVNIVIPIKEQLHAT</sequence>
<dbReference type="SUPFAM" id="SSF55874">
    <property type="entry name" value="ATPase domain of HSP90 chaperone/DNA topoisomerase II/histidine kinase"/>
    <property type="match status" value="1"/>
</dbReference>
<dbReference type="Pfam" id="PF02518">
    <property type="entry name" value="HATPase_c"/>
    <property type="match status" value="1"/>
</dbReference>
<keyword evidence="3" id="KW-0597">Phosphoprotein</keyword>
<dbReference type="GO" id="GO:0046983">
    <property type="term" value="F:protein dimerization activity"/>
    <property type="evidence" value="ECO:0007669"/>
    <property type="project" value="InterPro"/>
</dbReference>
<dbReference type="Proteomes" id="UP000184543">
    <property type="component" value="Unassembled WGS sequence"/>
</dbReference>
<feature type="coiled-coil region" evidence="10">
    <location>
        <begin position="455"/>
        <end position="484"/>
    </location>
</feature>
<dbReference type="InterPro" id="IPR036890">
    <property type="entry name" value="HATPase_C_sf"/>
</dbReference>
<evidence type="ECO:0000256" key="5">
    <source>
        <dbReference type="ARBA" id="ARBA00022741"/>
    </source>
</evidence>
<evidence type="ECO:0000256" key="2">
    <source>
        <dbReference type="ARBA" id="ARBA00012438"/>
    </source>
</evidence>
<evidence type="ECO:0000256" key="4">
    <source>
        <dbReference type="ARBA" id="ARBA00022679"/>
    </source>
</evidence>
<feature type="domain" description="Histidine kinase" evidence="12">
    <location>
        <begin position="574"/>
        <end position="762"/>
    </location>
</feature>
<dbReference type="Pfam" id="PF07730">
    <property type="entry name" value="HisKA_3"/>
    <property type="match status" value="1"/>
</dbReference>
<reference evidence="14" key="1">
    <citation type="submission" date="2016-11" db="EMBL/GenBank/DDBJ databases">
        <authorList>
            <person name="Varghese N."/>
            <person name="Submissions S."/>
        </authorList>
    </citation>
    <scope>NUCLEOTIDE SEQUENCE [LARGE SCALE GENOMIC DNA]</scope>
    <source>
        <strain evidence="14">DSM 19858</strain>
    </source>
</reference>
<gene>
    <name evidence="13" type="ORF">SAMN04488513_102108</name>
</gene>
<dbReference type="PROSITE" id="PS50109">
    <property type="entry name" value="HIS_KIN"/>
    <property type="match status" value="1"/>
</dbReference>
<evidence type="ECO:0000256" key="8">
    <source>
        <dbReference type="ARBA" id="ARBA00023012"/>
    </source>
</evidence>
<evidence type="ECO:0000313" key="14">
    <source>
        <dbReference type="Proteomes" id="UP000184543"/>
    </source>
</evidence>
<dbReference type="GO" id="GO:0000155">
    <property type="term" value="F:phosphorelay sensor kinase activity"/>
    <property type="evidence" value="ECO:0007669"/>
    <property type="project" value="InterPro"/>
</dbReference>
<dbReference type="InterPro" id="IPR019734">
    <property type="entry name" value="TPR_rpt"/>
</dbReference>
<feature type="coiled-coil region" evidence="10">
    <location>
        <begin position="537"/>
        <end position="578"/>
    </location>
</feature>
<keyword evidence="4" id="KW-0808">Transferase</keyword>
<protein>
    <recommendedName>
        <fullName evidence="2">histidine kinase</fullName>
        <ecNumber evidence="2">2.7.13.3</ecNumber>
    </recommendedName>
</protein>
<keyword evidence="11" id="KW-1133">Transmembrane helix</keyword>
<dbReference type="OrthoDB" id="9778366at2"/>
<keyword evidence="11" id="KW-0472">Membrane</keyword>
<evidence type="ECO:0000256" key="6">
    <source>
        <dbReference type="ARBA" id="ARBA00022777"/>
    </source>
</evidence>
<dbReference type="GO" id="GO:0016020">
    <property type="term" value="C:membrane"/>
    <property type="evidence" value="ECO:0007669"/>
    <property type="project" value="InterPro"/>
</dbReference>
<name>A0A1M6EMD9_9FLAO</name>
<keyword evidence="10" id="KW-0175">Coiled coil</keyword>
<evidence type="ECO:0000256" key="11">
    <source>
        <dbReference type="SAM" id="Phobius"/>
    </source>
</evidence>
<dbReference type="SMART" id="SM00028">
    <property type="entry name" value="TPR"/>
    <property type="match status" value="7"/>
</dbReference>
<evidence type="ECO:0000256" key="10">
    <source>
        <dbReference type="SAM" id="Coils"/>
    </source>
</evidence>
<evidence type="ECO:0000256" key="7">
    <source>
        <dbReference type="ARBA" id="ARBA00022840"/>
    </source>
</evidence>
<dbReference type="Gene3D" id="3.30.565.10">
    <property type="entry name" value="Histidine kinase-like ATPase, C-terminal domain"/>
    <property type="match status" value="1"/>
</dbReference>
<dbReference type="Gene3D" id="1.20.5.1930">
    <property type="match status" value="1"/>
</dbReference>
<dbReference type="EMBL" id="FQYU01000002">
    <property type="protein sequence ID" value="SHI86576.1"/>
    <property type="molecule type" value="Genomic_DNA"/>
</dbReference>
<dbReference type="InterPro" id="IPR050482">
    <property type="entry name" value="Sensor_HK_TwoCompSys"/>
</dbReference>
<dbReference type="InterPro" id="IPR003594">
    <property type="entry name" value="HATPase_dom"/>
</dbReference>
<keyword evidence="11" id="KW-0812">Transmembrane</keyword>
<evidence type="ECO:0000259" key="12">
    <source>
        <dbReference type="PROSITE" id="PS50109"/>
    </source>
</evidence>
<dbReference type="InterPro" id="IPR011712">
    <property type="entry name" value="Sig_transdc_His_kin_sub3_dim/P"/>
</dbReference>
<dbReference type="CDD" id="cd16917">
    <property type="entry name" value="HATPase_UhpB-NarQ-NarX-like"/>
    <property type="match status" value="1"/>
</dbReference>
<keyword evidence="8" id="KW-0902">Two-component regulatory system</keyword>
<dbReference type="PANTHER" id="PTHR24421">
    <property type="entry name" value="NITRATE/NITRITE SENSOR PROTEIN NARX-RELATED"/>
    <property type="match status" value="1"/>
</dbReference>
<evidence type="ECO:0000256" key="3">
    <source>
        <dbReference type="ARBA" id="ARBA00022553"/>
    </source>
</evidence>
<dbReference type="Gene3D" id="1.25.40.10">
    <property type="entry name" value="Tetratricopeptide repeat domain"/>
    <property type="match status" value="2"/>
</dbReference>
<dbReference type="SMART" id="SM00387">
    <property type="entry name" value="HATPase_c"/>
    <property type="match status" value="1"/>
</dbReference>
<evidence type="ECO:0000313" key="13">
    <source>
        <dbReference type="EMBL" id="SHI86576.1"/>
    </source>
</evidence>
<proteinExistence type="predicted"/>
<dbReference type="PROSITE" id="PS50005">
    <property type="entry name" value="TPR"/>
    <property type="match status" value="3"/>
</dbReference>
<dbReference type="InterPro" id="IPR011990">
    <property type="entry name" value="TPR-like_helical_dom_sf"/>
</dbReference>
<feature type="repeat" description="TPR" evidence="9">
    <location>
        <begin position="254"/>
        <end position="287"/>
    </location>
</feature>
<dbReference type="GO" id="GO:0005524">
    <property type="term" value="F:ATP binding"/>
    <property type="evidence" value="ECO:0007669"/>
    <property type="project" value="UniProtKB-KW"/>
</dbReference>
<dbReference type="PANTHER" id="PTHR24421:SF10">
    <property type="entry name" value="NITRATE_NITRITE SENSOR PROTEIN NARQ"/>
    <property type="match status" value="1"/>
</dbReference>
<keyword evidence="5" id="KW-0547">Nucleotide-binding</keyword>
<dbReference type="Pfam" id="PF13424">
    <property type="entry name" value="TPR_12"/>
    <property type="match status" value="1"/>
</dbReference>
<keyword evidence="14" id="KW-1185">Reference proteome</keyword>